<protein>
    <submittedName>
        <fullName evidence="2">Uncharacterized protein</fullName>
    </submittedName>
</protein>
<reference evidence="2 3" key="1">
    <citation type="journal article" date="2014" name="Arch. Microbiol.">
        <title>Bacillus mesophilum sp. nov., strain IITR-54T, a novel 4-chlorobiphenyl dechlorinating bacterium.</title>
        <authorList>
            <person name="Manickam N."/>
            <person name="Singh N.K."/>
            <person name="Bajaj A."/>
            <person name="Kumar R.M."/>
            <person name="Kaur G."/>
            <person name="Kaur N."/>
            <person name="Bala M."/>
            <person name="Kumar A."/>
            <person name="Mayilraj S."/>
        </authorList>
    </citation>
    <scope>NUCLEOTIDE SEQUENCE [LARGE SCALE GENOMIC DNA]</scope>
    <source>
        <strain evidence="2 3">IITR-54</strain>
    </source>
</reference>
<gene>
    <name evidence="2" type="ORF">F7732_04345</name>
</gene>
<keyword evidence="1" id="KW-1133">Transmembrane helix</keyword>
<organism evidence="2 3">
    <name type="scientific">Bacillus mesophilum</name>
    <dbReference type="NCBI Taxonomy" id="1071718"/>
    <lineage>
        <taxon>Bacteria</taxon>
        <taxon>Bacillati</taxon>
        <taxon>Bacillota</taxon>
        <taxon>Bacilli</taxon>
        <taxon>Bacillales</taxon>
        <taxon>Bacillaceae</taxon>
        <taxon>Bacillus</taxon>
    </lineage>
</organism>
<accession>A0A7V7UXV1</accession>
<feature type="transmembrane region" description="Helical" evidence="1">
    <location>
        <begin position="6"/>
        <end position="25"/>
    </location>
</feature>
<dbReference type="EMBL" id="WBOT01000001">
    <property type="protein sequence ID" value="KAB2335799.1"/>
    <property type="molecule type" value="Genomic_DNA"/>
</dbReference>
<comment type="caution">
    <text evidence="2">The sequence shown here is derived from an EMBL/GenBank/DDBJ whole genome shotgun (WGS) entry which is preliminary data.</text>
</comment>
<dbReference type="OrthoDB" id="2390164at2"/>
<evidence type="ECO:0000313" key="3">
    <source>
        <dbReference type="Proteomes" id="UP000441354"/>
    </source>
</evidence>
<dbReference type="Proteomes" id="UP000441354">
    <property type="component" value="Unassembled WGS sequence"/>
</dbReference>
<proteinExistence type="predicted"/>
<keyword evidence="1" id="KW-0472">Membrane</keyword>
<sequence length="99" mass="11326">MKIIRIISIFLVLAIVILFYIPFTFNPPGDTRMIIDHNTGTYIAPPCFEESGATNYLEETTYKELHDKSYSSSSACTDELLAAEKMTFIEFLTSSKWSW</sequence>
<evidence type="ECO:0000313" key="2">
    <source>
        <dbReference type="EMBL" id="KAB2335799.1"/>
    </source>
</evidence>
<dbReference type="AlphaFoldDB" id="A0A7V7UXV1"/>
<evidence type="ECO:0000256" key="1">
    <source>
        <dbReference type="SAM" id="Phobius"/>
    </source>
</evidence>
<dbReference type="RefSeq" id="WP_151572400.1">
    <property type="nucleotide sequence ID" value="NZ_WBOT01000001.1"/>
</dbReference>
<keyword evidence="1" id="KW-0812">Transmembrane</keyword>
<keyword evidence="3" id="KW-1185">Reference proteome</keyword>
<name>A0A7V7UXV1_9BACI</name>